<dbReference type="InParanoid" id="C7Z419"/>
<keyword evidence="2" id="KW-1185">Reference proteome</keyword>
<dbReference type="EMBL" id="GG698909">
    <property type="protein sequence ID" value="EEU41403.1"/>
    <property type="molecule type" value="Genomic_DNA"/>
</dbReference>
<sequence length="159" mass="17629">MDVDVDVDGWTQELSVAGSFGLLALTWRLPSLALPGKQWMCLSGMFPSKQQMMRKAEPPALTVNGLRGQIEAVKLRSNEALFKILASQFLRTMSHCSLPSMDPSKQVTCCLLTAAESKSLLLRIPQSRGVIIMLAAGKRNWRDKGSHWLRWDAGTCENP</sequence>
<organism evidence="1 2">
    <name type="scientific">Fusarium vanettenii (strain ATCC MYA-4622 / CBS 123669 / FGSC 9596 / NRRL 45880 / 77-13-4)</name>
    <name type="common">Fusarium solani subsp. pisi</name>
    <dbReference type="NCBI Taxonomy" id="660122"/>
    <lineage>
        <taxon>Eukaryota</taxon>
        <taxon>Fungi</taxon>
        <taxon>Dikarya</taxon>
        <taxon>Ascomycota</taxon>
        <taxon>Pezizomycotina</taxon>
        <taxon>Sordariomycetes</taxon>
        <taxon>Hypocreomycetidae</taxon>
        <taxon>Hypocreales</taxon>
        <taxon>Nectriaceae</taxon>
        <taxon>Fusarium</taxon>
        <taxon>Fusarium solani species complex</taxon>
        <taxon>Fusarium vanettenii</taxon>
    </lineage>
</organism>
<dbReference type="VEuPathDB" id="FungiDB:NECHADRAFT_83449"/>
<evidence type="ECO:0000313" key="1">
    <source>
        <dbReference type="EMBL" id="EEU41403.1"/>
    </source>
</evidence>
<dbReference type="HOGENOM" id="CLU_1661247_0_0_1"/>
<proteinExistence type="predicted"/>
<protein>
    <submittedName>
        <fullName evidence="1">Uncharacterized protein</fullName>
    </submittedName>
</protein>
<dbReference type="KEGG" id="nhe:NECHADRAFT_83449"/>
<dbReference type="Proteomes" id="UP000005206">
    <property type="component" value="Chromosome 8"/>
</dbReference>
<dbReference type="RefSeq" id="XP_003047116.1">
    <property type="nucleotide sequence ID" value="XM_003047070.1"/>
</dbReference>
<name>C7Z419_FUSV7</name>
<dbReference type="GeneID" id="9675288"/>
<reference evidence="1 2" key="1">
    <citation type="journal article" date="2009" name="PLoS Genet.">
        <title>The genome of Nectria haematococca: contribution of supernumerary chromosomes to gene expansion.</title>
        <authorList>
            <person name="Coleman J.J."/>
            <person name="Rounsley S.D."/>
            <person name="Rodriguez-Carres M."/>
            <person name="Kuo A."/>
            <person name="Wasmann C.C."/>
            <person name="Grimwood J."/>
            <person name="Schmutz J."/>
            <person name="Taga M."/>
            <person name="White G.J."/>
            <person name="Zhou S."/>
            <person name="Schwartz D.C."/>
            <person name="Freitag M."/>
            <person name="Ma L.J."/>
            <person name="Danchin E.G."/>
            <person name="Henrissat B."/>
            <person name="Coutinho P.M."/>
            <person name="Nelson D.R."/>
            <person name="Straney D."/>
            <person name="Napoli C.A."/>
            <person name="Barker B.M."/>
            <person name="Gribskov M."/>
            <person name="Rep M."/>
            <person name="Kroken S."/>
            <person name="Molnar I."/>
            <person name="Rensing C."/>
            <person name="Kennell J.C."/>
            <person name="Zamora J."/>
            <person name="Farman M.L."/>
            <person name="Selker E.U."/>
            <person name="Salamov A."/>
            <person name="Shapiro H."/>
            <person name="Pangilinan J."/>
            <person name="Lindquist E."/>
            <person name="Lamers C."/>
            <person name="Grigoriev I.V."/>
            <person name="Geiser D.M."/>
            <person name="Covert S.F."/>
            <person name="Temporini E."/>
            <person name="Vanetten H.D."/>
        </authorList>
    </citation>
    <scope>NUCLEOTIDE SEQUENCE [LARGE SCALE GENOMIC DNA]</scope>
    <source>
        <strain evidence="2">ATCC MYA-4622 / CBS 123669 / FGSC 9596 / NRRL 45880 / 77-13-4</strain>
    </source>
</reference>
<accession>C7Z419</accession>
<dbReference type="AlphaFoldDB" id="C7Z419"/>
<evidence type="ECO:0000313" key="2">
    <source>
        <dbReference type="Proteomes" id="UP000005206"/>
    </source>
</evidence>
<gene>
    <name evidence="1" type="ORF">NECHADRAFT_83449</name>
</gene>